<sequence>MNIGITPNLKIVDWAIGRAGYNTDEFMLKFPVFAGWLQGDKLPTQKQLEDFSQKVHLPFGYLFLEQPPQEKLAFPFFRTGNTTTFQVSLNLYDTILLMQKRQDWLVEYLKENNAPQVPFVGKFAQINDPEIIVADIRKTLGLEPEWASLHKKNEEALDHLSSRVEEAGIFLSFNSVVENSNKRGIAVEECRGFVLVNTYAPFLFVNAADSKAAQIFTIMHELAHIWLGKSAGFDMQQLLPADDPIEQLCDQVAAELLVPGVSFSRKWEELKDIPKLAAYFKVSRIVIARRALDHQKITKKEFFGWYNHYKVKLQEQKEKASGGDFYLTQKKRLGLRFAGLVNQAVKETQLLYRDAYKLTGLKGDTYQHFMNNNF</sequence>
<organism evidence="2 3">
    <name type="scientific">Mucilaginibacter ginsenosidivorans</name>
    <dbReference type="NCBI Taxonomy" id="398053"/>
    <lineage>
        <taxon>Bacteria</taxon>
        <taxon>Pseudomonadati</taxon>
        <taxon>Bacteroidota</taxon>
        <taxon>Sphingobacteriia</taxon>
        <taxon>Sphingobacteriales</taxon>
        <taxon>Sphingobacteriaceae</taxon>
        <taxon>Mucilaginibacter</taxon>
    </lineage>
</organism>
<reference evidence="2 3" key="1">
    <citation type="journal article" date="2017" name="Curr. Microbiol.">
        <title>Mucilaginibacter ginsenosidivorans sp. nov., Isolated from Soil of Ginseng Field.</title>
        <authorList>
            <person name="Kim M.M."/>
            <person name="Siddiqi M.Z."/>
            <person name="Im W.T."/>
        </authorList>
    </citation>
    <scope>NUCLEOTIDE SEQUENCE [LARGE SCALE GENOMIC DNA]</scope>
    <source>
        <strain evidence="2 3">Gsoil 3017</strain>
    </source>
</reference>
<dbReference type="OrthoDB" id="9796786at2"/>
<dbReference type="EMBL" id="CP042436">
    <property type="protein sequence ID" value="QEC62521.1"/>
    <property type="molecule type" value="Genomic_DNA"/>
</dbReference>
<accession>A0A5B8UW12</accession>
<dbReference type="RefSeq" id="WP_147031098.1">
    <property type="nucleotide sequence ID" value="NZ_CP042436.1"/>
</dbReference>
<protein>
    <submittedName>
        <fullName evidence="2">ImmA/IrrE family metallo-endopeptidase</fullName>
    </submittedName>
</protein>
<proteinExistence type="predicted"/>
<gene>
    <name evidence="2" type="ORF">FRZ54_07940</name>
</gene>
<dbReference type="KEGG" id="mgin:FRZ54_07940"/>
<evidence type="ECO:0000259" key="1">
    <source>
        <dbReference type="Pfam" id="PF06114"/>
    </source>
</evidence>
<dbReference type="AlphaFoldDB" id="A0A5B8UW12"/>
<dbReference type="Pfam" id="PF06114">
    <property type="entry name" value="Peptidase_M78"/>
    <property type="match status" value="1"/>
</dbReference>
<feature type="domain" description="IrrE N-terminal-like" evidence="1">
    <location>
        <begin position="197"/>
        <end position="291"/>
    </location>
</feature>
<name>A0A5B8UW12_9SPHI</name>
<evidence type="ECO:0000313" key="3">
    <source>
        <dbReference type="Proteomes" id="UP000321479"/>
    </source>
</evidence>
<evidence type="ECO:0000313" key="2">
    <source>
        <dbReference type="EMBL" id="QEC62521.1"/>
    </source>
</evidence>
<dbReference type="InterPro" id="IPR052345">
    <property type="entry name" value="Rad_response_metalloprotease"/>
</dbReference>
<dbReference type="InterPro" id="IPR010359">
    <property type="entry name" value="IrrE_HExxH"/>
</dbReference>
<dbReference type="Proteomes" id="UP000321479">
    <property type="component" value="Chromosome"/>
</dbReference>
<dbReference type="Gene3D" id="1.10.10.2910">
    <property type="match status" value="1"/>
</dbReference>
<dbReference type="PANTHER" id="PTHR43236:SF2">
    <property type="entry name" value="BLL0069 PROTEIN"/>
    <property type="match status" value="1"/>
</dbReference>
<dbReference type="PANTHER" id="PTHR43236">
    <property type="entry name" value="ANTITOXIN HIGA1"/>
    <property type="match status" value="1"/>
</dbReference>
<keyword evidence="3" id="KW-1185">Reference proteome</keyword>